<evidence type="ECO:0000313" key="4">
    <source>
        <dbReference type="Proteomes" id="UP000077519"/>
    </source>
</evidence>
<keyword evidence="3" id="KW-0489">Methyltransferase</keyword>
<feature type="region of interest" description="Disordered" evidence="1">
    <location>
        <begin position="1"/>
        <end position="35"/>
    </location>
</feature>
<dbReference type="PANTHER" id="PTHR43591">
    <property type="entry name" value="METHYLTRANSFERASE"/>
    <property type="match status" value="1"/>
</dbReference>
<name>A0A177YAW1_9NOCA</name>
<dbReference type="InterPro" id="IPR013216">
    <property type="entry name" value="Methyltransf_11"/>
</dbReference>
<reference evidence="3 4" key="1">
    <citation type="submission" date="2016-03" db="EMBL/GenBank/DDBJ databases">
        <title>Genome sequence of Rhodococcus kyotonensis KB10.</title>
        <authorList>
            <person name="Jeong H."/>
            <person name="Hong C.E."/>
            <person name="Jo S.H."/>
            <person name="Park J.M."/>
        </authorList>
    </citation>
    <scope>NUCLEOTIDE SEQUENCE [LARGE SCALE GENOMIC DNA]</scope>
    <source>
        <strain evidence="3 4">KB10</strain>
    </source>
</reference>
<feature type="domain" description="Methyltransferase type 11" evidence="2">
    <location>
        <begin position="97"/>
        <end position="194"/>
    </location>
</feature>
<feature type="compositionally biased region" description="Low complexity" evidence="1">
    <location>
        <begin position="10"/>
        <end position="24"/>
    </location>
</feature>
<evidence type="ECO:0000313" key="3">
    <source>
        <dbReference type="EMBL" id="OAK52657.1"/>
    </source>
</evidence>
<dbReference type="GO" id="GO:0008757">
    <property type="term" value="F:S-adenosylmethionine-dependent methyltransferase activity"/>
    <property type="evidence" value="ECO:0007669"/>
    <property type="project" value="InterPro"/>
</dbReference>
<dbReference type="AlphaFoldDB" id="A0A177YAW1"/>
<organism evidence="3 4">
    <name type="scientific">Rhodococcoides kyotonense</name>
    <dbReference type="NCBI Taxonomy" id="398843"/>
    <lineage>
        <taxon>Bacteria</taxon>
        <taxon>Bacillati</taxon>
        <taxon>Actinomycetota</taxon>
        <taxon>Actinomycetes</taxon>
        <taxon>Mycobacteriales</taxon>
        <taxon>Nocardiaceae</taxon>
        <taxon>Rhodococcoides</taxon>
    </lineage>
</organism>
<evidence type="ECO:0000256" key="1">
    <source>
        <dbReference type="SAM" id="MobiDB-lite"/>
    </source>
</evidence>
<dbReference type="GO" id="GO:0032259">
    <property type="term" value="P:methylation"/>
    <property type="evidence" value="ECO:0007669"/>
    <property type="project" value="UniProtKB-KW"/>
</dbReference>
<gene>
    <name evidence="3" type="ORF">A3K89_07630</name>
</gene>
<sequence length="342" mass="37474">MTASPHDGNSDAPASSAASAVNDPAPNPHATAEQVEAARSDTKLAQVLYHDWEAETYDDKWSISYDERCIEYARGRFDQAVSGQPGAQDDLPYGRALELGCGTGFFLLNLMQAGVAEKGSVTDLSPGMVKVALRNAEHLNLDVDGRVADAETIPYEDNTFDLVVGHAVLHHIPDVEQSLREVLRVLKPGGRFVFAGEPTTVGNFYARWLGRATWETTTRVTKLPFLASWRKPQAELDESSRAAALEAVVDLHTFDPTDLENIARSAGAVDVQAQTEEFAAALLGWPVRTFEAAVPAEKLGWNWAKFAFGGWKTLSWVDEKVLRHVVPRGFFYNVMITGVKSD</sequence>
<dbReference type="CDD" id="cd02440">
    <property type="entry name" value="AdoMet_MTases"/>
    <property type="match status" value="1"/>
</dbReference>
<dbReference type="EMBL" id="LVHI01000023">
    <property type="protein sequence ID" value="OAK52657.1"/>
    <property type="molecule type" value="Genomic_DNA"/>
</dbReference>
<comment type="caution">
    <text evidence="3">The sequence shown here is derived from an EMBL/GenBank/DDBJ whole genome shotgun (WGS) entry which is preliminary data.</text>
</comment>
<keyword evidence="4" id="KW-1185">Reference proteome</keyword>
<dbReference type="Proteomes" id="UP000077519">
    <property type="component" value="Unassembled WGS sequence"/>
</dbReference>
<dbReference type="SUPFAM" id="SSF53335">
    <property type="entry name" value="S-adenosyl-L-methionine-dependent methyltransferases"/>
    <property type="match status" value="1"/>
</dbReference>
<accession>A0A177YAW1</accession>
<keyword evidence="3" id="KW-0808">Transferase</keyword>
<dbReference type="Gene3D" id="3.40.50.150">
    <property type="entry name" value="Vaccinia Virus protein VP39"/>
    <property type="match status" value="1"/>
</dbReference>
<dbReference type="InterPro" id="IPR029063">
    <property type="entry name" value="SAM-dependent_MTases_sf"/>
</dbReference>
<evidence type="ECO:0000259" key="2">
    <source>
        <dbReference type="Pfam" id="PF08241"/>
    </source>
</evidence>
<dbReference type="Pfam" id="PF08241">
    <property type="entry name" value="Methyltransf_11"/>
    <property type="match status" value="1"/>
</dbReference>
<proteinExistence type="predicted"/>
<protein>
    <submittedName>
        <fullName evidence="3">Methyltransferase type 11</fullName>
    </submittedName>
</protein>
<dbReference type="RefSeq" id="WP_068428373.1">
    <property type="nucleotide sequence ID" value="NZ_LVHI01000023.1"/>
</dbReference>